<evidence type="ECO:0000256" key="1">
    <source>
        <dbReference type="SAM" id="MobiDB-lite"/>
    </source>
</evidence>
<dbReference type="InterPro" id="IPR042099">
    <property type="entry name" value="ANL_N_sf"/>
</dbReference>
<dbReference type="Proteomes" id="UP001501102">
    <property type="component" value="Unassembled WGS sequence"/>
</dbReference>
<reference evidence="5" key="1">
    <citation type="journal article" date="2019" name="Int. J. Syst. Evol. Microbiol.">
        <title>The Global Catalogue of Microorganisms (GCM) 10K type strain sequencing project: providing services to taxonomists for standard genome sequencing and annotation.</title>
        <authorList>
            <consortium name="The Broad Institute Genomics Platform"/>
            <consortium name="The Broad Institute Genome Sequencing Center for Infectious Disease"/>
            <person name="Wu L."/>
            <person name="Ma J."/>
        </authorList>
    </citation>
    <scope>NUCLEOTIDE SEQUENCE [LARGE SCALE GENOMIC DNA]</scope>
    <source>
        <strain evidence="5">JCM 4087</strain>
    </source>
</reference>
<feature type="domain" description="AMP-binding enzyme C-terminal" evidence="3">
    <location>
        <begin position="416"/>
        <end position="490"/>
    </location>
</feature>
<gene>
    <name evidence="4" type="ORF">GCM10020221_34560</name>
</gene>
<dbReference type="Gene3D" id="3.40.50.12780">
    <property type="entry name" value="N-terminal domain of ligase-like"/>
    <property type="match status" value="1"/>
</dbReference>
<evidence type="ECO:0000313" key="4">
    <source>
        <dbReference type="EMBL" id="GAA2935854.1"/>
    </source>
</evidence>
<dbReference type="InterPro" id="IPR045851">
    <property type="entry name" value="AMP-bd_C_sf"/>
</dbReference>
<dbReference type="InterPro" id="IPR020845">
    <property type="entry name" value="AMP-binding_CS"/>
</dbReference>
<dbReference type="InterPro" id="IPR000873">
    <property type="entry name" value="AMP-dep_synth/lig_dom"/>
</dbReference>
<dbReference type="InterPro" id="IPR010071">
    <property type="entry name" value="AA_adenyl_dom"/>
</dbReference>
<evidence type="ECO:0000259" key="3">
    <source>
        <dbReference type="Pfam" id="PF13193"/>
    </source>
</evidence>
<dbReference type="NCBIfam" id="TIGR01733">
    <property type="entry name" value="AA-adenyl-dom"/>
    <property type="match status" value="1"/>
</dbReference>
<protein>
    <recommendedName>
        <fullName evidence="6">Amino acid adenylation domain-containing protein</fullName>
    </recommendedName>
</protein>
<feature type="region of interest" description="Disordered" evidence="1">
    <location>
        <begin position="531"/>
        <end position="563"/>
    </location>
</feature>
<dbReference type="EMBL" id="BAAAXZ010000130">
    <property type="protein sequence ID" value="GAA2935854.1"/>
    <property type="molecule type" value="Genomic_DNA"/>
</dbReference>
<keyword evidence="5" id="KW-1185">Reference proteome</keyword>
<dbReference type="Pfam" id="PF13193">
    <property type="entry name" value="AMP-binding_C"/>
    <property type="match status" value="1"/>
</dbReference>
<dbReference type="Pfam" id="PF00501">
    <property type="entry name" value="AMP-binding"/>
    <property type="match status" value="1"/>
</dbReference>
<sequence>MNTAPTTLAAAVLDQARRTPEAIAVRDGDHALDYAALDAASAAVARALRHRGVRPGQAVAVCLPRSRHLVCAMLGILRLGAVVVPLDAQSPPERRAHILADAGCTALLHDGTPPAELPDGVLPLAVGELTAADDGTPPAEPAPDGVSFVFYTSGTTGRPKGVEVRDAGILRLARPGWLRPGPPAARHACLSNPAFDAISFEIWAPLLTGGCCVVLGDGDVQTPDRLAAALRRERIDTVFITVALFNAVVDKLPDCFAGAGRVLVGGEQLNAPIIRAWYRHNADADTQLYNVYGPTEATTFALIHPIPRDFDGDVVPIGRELPGTDALLAAEDGTRAAAPGELAELLLAGEALAAGYRNLPEETGRRFVRLPWHDGGERRWYRTGDLVRLDAAGQVVHVGRADRQVKVRGFRIEPGELERQILTHPAVRQAHVGAHRDETHGVNELVAYVVLGDDLAYEGYERHLAATLPSYMRPHRTHLVEALPLTGNGKVDQKALSARAGEPWRPAGTTGPAATAVQRELLALAGEILGGTAPPARRPLDRLRRRLAQGPATPLRSTSSLGP</sequence>
<dbReference type="PROSITE" id="PS00455">
    <property type="entry name" value="AMP_BINDING"/>
    <property type="match status" value="1"/>
</dbReference>
<comment type="caution">
    <text evidence="4">The sequence shown here is derived from an EMBL/GenBank/DDBJ whole genome shotgun (WGS) entry which is preliminary data.</text>
</comment>
<dbReference type="InterPro" id="IPR025110">
    <property type="entry name" value="AMP-bd_C"/>
</dbReference>
<dbReference type="PANTHER" id="PTHR45527:SF1">
    <property type="entry name" value="FATTY ACID SYNTHASE"/>
    <property type="match status" value="1"/>
</dbReference>
<evidence type="ECO:0000259" key="2">
    <source>
        <dbReference type="Pfam" id="PF00501"/>
    </source>
</evidence>
<proteinExistence type="predicted"/>
<dbReference type="PANTHER" id="PTHR45527">
    <property type="entry name" value="NONRIBOSOMAL PEPTIDE SYNTHETASE"/>
    <property type="match status" value="1"/>
</dbReference>
<dbReference type="SUPFAM" id="SSF56801">
    <property type="entry name" value="Acetyl-CoA synthetase-like"/>
    <property type="match status" value="1"/>
</dbReference>
<evidence type="ECO:0008006" key="6">
    <source>
        <dbReference type="Google" id="ProtNLM"/>
    </source>
</evidence>
<name>A0ABP6JJX5_STRTU</name>
<feature type="domain" description="AMP-dependent synthetase/ligase" evidence="2">
    <location>
        <begin position="14"/>
        <end position="356"/>
    </location>
</feature>
<dbReference type="RefSeq" id="WP_344964379.1">
    <property type="nucleotide sequence ID" value="NZ_BAAAXZ010000130.1"/>
</dbReference>
<accession>A0ABP6JJX5</accession>
<dbReference type="Gene3D" id="3.30.300.30">
    <property type="match status" value="1"/>
</dbReference>
<organism evidence="4 5">
    <name type="scientific">Streptomyces thioluteus</name>
    <dbReference type="NCBI Taxonomy" id="66431"/>
    <lineage>
        <taxon>Bacteria</taxon>
        <taxon>Bacillati</taxon>
        <taxon>Actinomycetota</taxon>
        <taxon>Actinomycetes</taxon>
        <taxon>Kitasatosporales</taxon>
        <taxon>Streptomycetaceae</taxon>
        <taxon>Streptomyces</taxon>
    </lineage>
</organism>
<evidence type="ECO:0000313" key="5">
    <source>
        <dbReference type="Proteomes" id="UP001501102"/>
    </source>
</evidence>